<dbReference type="InterPro" id="IPR005174">
    <property type="entry name" value="KIB1-4_b-propeller"/>
</dbReference>
<comment type="caution">
    <text evidence="2">The sequence shown here is derived from an EMBL/GenBank/DDBJ whole genome shotgun (WGS) entry which is preliminary data.</text>
</comment>
<proteinExistence type="predicted"/>
<feature type="domain" description="KIB1-4 beta-propeller" evidence="1">
    <location>
        <begin position="12"/>
        <end position="77"/>
    </location>
</feature>
<gene>
    <name evidence="2" type="ORF">C2845_PM10G12690</name>
</gene>
<dbReference type="EMBL" id="PQIB02000018">
    <property type="protein sequence ID" value="RLM55257.1"/>
    <property type="molecule type" value="Genomic_DNA"/>
</dbReference>
<accession>A0A3L6PCI5</accession>
<evidence type="ECO:0000313" key="3">
    <source>
        <dbReference type="Proteomes" id="UP000275267"/>
    </source>
</evidence>
<protein>
    <recommendedName>
        <fullName evidence="1">KIB1-4 beta-propeller domain-containing protein</fullName>
    </recommendedName>
</protein>
<sequence>MVARYASILSGLTSSFAMFRMSPYDSSSIYYSWERVDGLGGEHMVFVGKGCSRSFQPAQLRGCTPGFYFHDDDSFNMPEMIAYGNNARMYPCHDNGCWRGAGEPVRRLSELRCVFVL</sequence>
<evidence type="ECO:0000313" key="2">
    <source>
        <dbReference type="EMBL" id="RLM55257.1"/>
    </source>
</evidence>
<organism evidence="2 3">
    <name type="scientific">Panicum miliaceum</name>
    <name type="common">Proso millet</name>
    <name type="synonym">Broomcorn millet</name>
    <dbReference type="NCBI Taxonomy" id="4540"/>
    <lineage>
        <taxon>Eukaryota</taxon>
        <taxon>Viridiplantae</taxon>
        <taxon>Streptophyta</taxon>
        <taxon>Embryophyta</taxon>
        <taxon>Tracheophyta</taxon>
        <taxon>Spermatophyta</taxon>
        <taxon>Magnoliopsida</taxon>
        <taxon>Liliopsida</taxon>
        <taxon>Poales</taxon>
        <taxon>Poaceae</taxon>
        <taxon>PACMAD clade</taxon>
        <taxon>Panicoideae</taxon>
        <taxon>Panicodae</taxon>
        <taxon>Paniceae</taxon>
        <taxon>Panicinae</taxon>
        <taxon>Panicum</taxon>
        <taxon>Panicum sect. Panicum</taxon>
    </lineage>
</organism>
<evidence type="ECO:0000259" key="1">
    <source>
        <dbReference type="Pfam" id="PF03478"/>
    </source>
</evidence>
<keyword evidence="3" id="KW-1185">Reference proteome</keyword>
<reference evidence="3" key="1">
    <citation type="journal article" date="2019" name="Nat. Commun.">
        <title>The genome of broomcorn millet.</title>
        <authorList>
            <person name="Zou C."/>
            <person name="Miki D."/>
            <person name="Li D."/>
            <person name="Tang Q."/>
            <person name="Xiao L."/>
            <person name="Rajput S."/>
            <person name="Deng P."/>
            <person name="Jia W."/>
            <person name="Huang R."/>
            <person name="Zhang M."/>
            <person name="Sun Y."/>
            <person name="Hu J."/>
            <person name="Fu X."/>
            <person name="Schnable P.S."/>
            <person name="Li F."/>
            <person name="Zhang H."/>
            <person name="Feng B."/>
            <person name="Zhu X."/>
            <person name="Liu R."/>
            <person name="Schnable J.C."/>
            <person name="Zhu J.-K."/>
            <person name="Zhang H."/>
        </authorList>
    </citation>
    <scope>NUCLEOTIDE SEQUENCE [LARGE SCALE GENOMIC DNA]</scope>
</reference>
<name>A0A3L6PCI5_PANMI</name>
<dbReference type="Pfam" id="PF03478">
    <property type="entry name" value="Beta-prop_KIB1-4"/>
    <property type="match status" value="1"/>
</dbReference>
<dbReference type="AlphaFoldDB" id="A0A3L6PCI5"/>
<dbReference type="Proteomes" id="UP000275267">
    <property type="component" value="Unassembled WGS sequence"/>
</dbReference>